<dbReference type="Pfam" id="PF01925">
    <property type="entry name" value="TauE"/>
    <property type="match status" value="1"/>
</dbReference>
<proteinExistence type="inferred from homology"/>
<keyword evidence="5 6" id="KW-0472">Membrane</keyword>
<feature type="transmembrane region" description="Helical" evidence="6">
    <location>
        <begin position="100"/>
        <end position="122"/>
    </location>
</feature>
<feature type="transmembrane region" description="Helical" evidence="6">
    <location>
        <begin position="230"/>
        <end position="249"/>
    </location>
</feature>
<comment type="similarity">
    <text evidence="2 6">Belongs to the 4-toluene sulfonate uptake permease (TSUP) (TC 2.A.102) family.</text>
</comment>
<dbReference type="Proteomes" id="UP001595740">
    <property type="component" value="Unassembled WGS sequence"/>
</dbReference>
<evidence type="ECO:0000313" key="7">
    <source>
        <dbReference type="EMBL" id="MFC3549995.1"/>
    </source>
</evidence>
<gene>
    <name evidence="7" type="ORF">ACFOLC_03095</name>
</gene>
<dbReference type="InterPro" id="IPR002781">
    <property type="entry name" value="TM_pro_TauE-like"/>
</dbReference>
<evidence type="ECO:0000313" key="8">
    <source>
        <dbReference type="Proteomes" id="UP001595740"/>
    </source>
</evidence>
<comment type="caution">
    <text evidence="7">The sequence shown here is derived from an EMBL/GenBank/DDBJ whole genome shotgun (WGS) entry which is preliminary data.</text>
</comment>
<keyword evidence="3 6" id="KW-0812">Transmembrane</keyword>
<feature type="transmembrane region" description="Helical" evidence="6">
    <location>
        <begin position="6"/>
        <end position="26"/>
    </location>
</feature>
<feature type="transmembrane region" description="Helical" evidence="6">
    <location>
        <begin position="158"/>
        <end position="185"/>
    </location>
</feature>
<organism evidence="7 8">
    <name type="scientific">Lysobacter cavernae</name>
    <dbReference type="NCBI Taxonomy" id="1685901"/>
    <lineage>
        <taxon>Bacteria</taxon>
        <taxon>Pseudomonadati</taxon>
        <taxon>Pseudomonadota</taxon>
        <taxon>Gammaproteobacteria</taxon>
        <taxon>Lysobacterales</taxon>
        <taxon>Lysobacteraceae</taxon>
        <taxon>Lysobacter</taxon>
    </lineage>
</organism>
<name>A0ABV7RPX5_9GAMM</name>
<evidence type="ECO:0000256" key="6">
    <source>
        <dbReference type="RuleBase" id="RU363041"/>
    </source>
</evidence>
<evidence type="ECO:0000256" key="5">
    <source>
        <dbReference type="ARBA" id="ARBA00023136"/>
    </source>
</evidence>
<feature type="transmembrane region" description="Helical" evidence="6">
    <location>
        <begin position="255"/>
        <end position="277"/>
    </location>
</feature>
<keyword evidence="4 6" id="KW-1133">Transmembrane helix</keyword>
<sequence length="290" mass="29911">MVVVIVLALLGFLAAVFLVVLLVAAYRRRELRPNPEAVALGAVTNFFDTLGIGSFAPTTAYLKLRRLVPDSFIPATLNTGHALPTVVQALIFINLVRVDPLLLAACIAAAVAGATLGAPWVVRLPVRTVQGIVGLAMLVAAALYALTNLGLLPAGGDALALPGPLFAIAVVLLGALMAFGIGLYAPSLVLLSLMGLNPTAAFPVMMGACAFLMPVSGMRFARSERIDLRVVLGLAIGGIPAVLLAAYVVKSLPLATLRWGVVVVVLYAAALLLRAALKPAPVSAPLSNAM</sequence>
<keyword evidence="8" id="KW-1185">Reference proteome</keyword>
<feature type="transmembrane region" description="Helical" evidence="6">
    <location>
        <begin position="72"/>
        <end position="93"/>
    </location>
</feature>
<feature type="transmembrane region" description="Helical" evidence="6">
    <location>
        <begin position="200"/>
        <end position="218"/>
    </location>
</feature>
<evidence type="ECO:0000256" key="3">
    <source>
        <dbReference type="ARBA" id="ARBA00022692"/>
    </source>
</evidence>
<evidence type="ECO:0000256" key="1">
    <source>
        <dbReference type="ARBA" id="ARBA00004141"/>
    </source>
</evidence>
<dbReference type="PANTHER" id="PTHR43483:SF3">
    <property type="entry name" value="MEMBRANE TRANSPORTER PROTEIN HI_0806-RELATED"/>
    <property type="match status" value="1"/>
</dbReference>
<feature type="transmembrane region" description="Helical" evidence="6">
    <location>
        <begin position="38"/>
        <end position="60"/>
    </location>
</feature>
<evidence type="ECO:0000256" key="2">
    <source>
        <dbReference type="ARBA" id="ARBA00009142"/>
    </source>
</evidence>
<evidence type="ECO:0000256" key="4">
    <source>
        <dbReference type="ARBA" id="ARBA00022989"/>
    </source>
</evidence>
<dbReference type="EMBL" id="JBHRXK010000001">
    <property type="protein sequence ID" value="MFC3549995.1"/>
    <property type="molecule type" value="Genomic_DNA"/>
</dbReference>
<dbReference type="PANTHER" id="PTHR43483">
    <property type="entry name" value="MEMBRANE TRANSPORTER PROTEIN HI_0806-RELATED"/>
    <property type="match status" value="1"/>
</dbReference>
<keyword evidence="6" id="KW-1003">Cell membrane</keyword>
<comment type="subcellular location">
    <subcellularLocation>
        <location evidence="6">Cell membrane</location>
        <topology evidence="6">Multi-pass membrane protein</topology>
    </subcellularLocation>
    <subcellularLocation>
        <location evidence="1">Membrane</location>
        <topology evidence="1">Multi-pass membrane protein</topology>
    </subcellularLocation>
</comment>
<accession>A0ABV7RPX5</accession>
<reference evidence="8" key="1">
    <citation type="journal article" date="2019" name="Int. J. Syst. Evol. Microbiol.">
        <title>The Global Catalogue of Microorganisms (GCM) 10K type strain sequencing project: providing services to taxonomists for standard genome sequencing and annotation.</title>
        <authorList>
            <consortium name="The Broad Institute Genomics Platform"/>
            <consortium name="The Broad Institute Genome Sequencing Center for Infectious Disease"/>
            <person name="Wu L."/>
            <person name="Ma J."/>
        </authorList>
    </citation>
    <scope>NUCLEOTIDE SEQUENCE [LARGE SCALE GENOMIC DNA]</scope>
    <source>
        <strain evidence="8">KCTC 42875</strain>
    </source>
</reference>
<feature type="transmembrane region" description="Helical" evidence="6">
    <location>
        <begin position="128"/>
        <end position="146"/>
    </location>
</feature>
<protein>
    <recommendedName>
        <fullName evidence="6">Probable membrane transporter protein</fullName>
    </recommendedName>
</protein>